<feature type="non-terminal residue" evidence="4">
    <location>
        <position position="1"/>
    </location>
</feature>
<accession>A0A8X7X887</accession>
<keyword evidence="5" id="KW-1185">Reference proteome</keyword>
<dbReference type="EMBL" id="JAATIS010003638">
    <property type="protein sequence ID" value="KAG2463462.1"/>
    <property type="molecule type" value="Genomic_DNA"/>
</dbReference>
<dbReference type="InterPro" id="IPR046987">
    <property type="entry name" value="Myo9"/>
</dbReference>
<dbReference type="GO" id="GO:0035556">
    <property type="term" value="P:intracellular signal transduction"/>
    <property type="evidence" value="ECO:0007669"/>
    <property type="project" value="InterPro"/>
</dbReference>
<dbReference type="AlphaFoldDB" id="A0A8X7X887"/>
<dbReference type="GO" id="GO:0016887">
    <property type="term" value="F:ATP hydrolysis activity"/>
    <property type="evidence" value="ECO:0007669"/>
    <property type="project" value="TreeGrafter"/>
</dbReference>
<feature type="region of interest" description="Disordered" evidence="3">
    <location>
        <begin position="222"/>
        <end position="244"/>
    </location>
</feature>
<evidence type="ECO:0000313" key="4">
    <source>
        <dbReference type="EMBL" id="KAG2463462.1"/>
    </source>
</evidence>
<dbReference type="Proteomes" id="UP000886611">
    <property type="component" value="Unassembled WGS sequence"/>
</dbReference>
<evidence type="ECO:0000256" key="2">
    <source>
        <dbReference type="ARBA" id="ARBA00022490"/>
    </source>
</evidence>
<name>A0A8X7X887_POLSE</name>
<comment type="subcellular location">
    <subcellularLocation>
        <location evidence="1">Cytoplasm</location>
    </subcellularLocation>
</comment>
<keyword evidence="2" id="KW-0963">Cytoplasm</keyword>
<dbReference type="GO" id="GO:0030027">
    <property type="term" value="C:lamellipodium"/>
    <property type="evidence" value="ECO:0007669"/>
    <property type="project" value="TreeGrafter"/>
</dbReference>
<dbReference type="PANTHER" id="PTHR46184">
    <property type="entry name" value="UNCONVENTIONAL MYOSIN-IXB-LIKE PROTEIN"/>
    <property type="match status" value="1"/>
</dbReference>
<dbReference type="GO" id="GO:0005524">
    <property type="term" value="F:ATP binding"/>
    <property type="evidence" value="ECO:0007669"/>
    <property type="project" value="TreeGrafter"/>
</dbReference>
<evidence type="ECO:0000313" key="5">
    <source>
        <dbReference type="Proteomes" id="UP000886611"/>
    </source>
</evidence>
<dbReference type="GO" id="GO:0072673">
    <property type="term" value="P:lamellipodium morphogenesis"/>
    <property type="evidence" value="ECO:0007669"/>
    <property type="project" value="TreeGrafter"/>
</dbReference>
<evidence type="ECO:0000256" key="3">
    <source>
        <dbReference type="SAM" id="MobiDB-lite"/>
    </source>
</evidence>
<feature type="region of interest" description="Disordered" evidence="3">
    <location>
        <begin position="76"/>
        <end position="134"/>
    </location>
</feature>
<organism evidence="4 5">
    <name type="scientific">Polypterus senegalus</name>
    <name type="common">Senegal bichir</name>
    <dbReference type="NCBI Taxonomy" id="55291"/>
    <lineage>
        <taxon>Eukaryota</taxon>
        <taxon>Metazoa</taxon>
        <taxon>Chordata</taxon>
        <taxon>Craniata</taxon>
        <taxon>Vertebrata</taxon>
        <taxon>Euteleostomi</taxon>
        <taxon>Actinopterygii</taxon>
        <taxon>Polypteriformes</taxon>
        <taxon>Polypteridae</taxon>
        <taxon>Polypterus</taxon>
    </lineage>
</organism>
<evidence type="ECO:0000256" key="1">
    <source>
        <dbReference type="ARBA" id="ARBA00004496"/>
    </source>
</evidence>
<dbReference type="GO" id="GO:0001726">
    <property type="term" value="C:ruffle"/>
    <property type="evidence" value="ECO:0007669"/>
    <property type="project" value="TreeGrafter"/>
</dbReference>
<sequence length="244" mass="27565">MIINEQIRIYNQKIEEIEQLEFAETLAVNQLRLKRQNTCWIICLSLKVSQSVYFSSSGSGLLFFFREEITYGLPELDHPGSDQENIDSEASASTESLLEDRPGNSDTEGSLKKALSQLSSKNSRPQFVHSDSSLHHATVRSQYGSIRLPSRKPIMPTSNIKLPPGMQKQASTELLPERKLKLLQLVKLREQPARRKDSIHSLYIMPGVEPILLPPSVSDCNSSDKLKRRFSNPDIPYIDEQGEA</sequence>
<feature type="non-terminal residue" evidence="4">
    <location>
        <position position="244"/>
    </location>
</feature>
<comment type="caution">
    <text evidence="4">The sequence shown here is derived from an EMBL/GenBank/DDBJ whole genome shotgun (WGS) entry which is preliminary data.</text>
</comment>
<proteinExistence type="predicted"/>
<dbReference type="GO" id="GO:0000146">
    <property type="term" value="F:microfilament motor activity"/>
    <property type="evidence" value="ECO:0007669"/>
    <property type="project" value="InterPro"/>
</dbReference>
<gene>
    <name evidence="4" type="primary">Myo9b_1</name>
    <name evidence="4" type="ORF">GTO96_0003218</name>
</gene>
<feature type="compositionally biased region" description="Low complexity" evidence="3">
    <location>
        <begin position="112"/>
        <end position="123"/>
    </location>
</feature>
<dbReference type="PANTHER" id="PTHR46184:SF2">
    <property type="entry name" value="UNCONVENTIONAL MYOSIN-IXB"/>
    <property type="match status" value="1"/>
</dbReference>
<protein>
    <submittedName>
        <fullName evidence="4">MYO9B protein</fullName>
    </submittedName>
</protein>
<dbReference type="GO" id="GO:0005884">
    <property type="term" value="C:actin filament"/>
    <property type="evidence" value="ECO:0007669"/>
    <property type="project" value="TreeGrafter"/>
</dbReference>
<dbReference type="GO" id="GO:0030048">
    <property type="term" value="P:actin filament-based movement"/>
    <property type="evidence" value="ECO:0007669"/>
    <property type="project" value="TreeGrafter"/>
</dbReference>
<reference evidence="4 5" key="1">
    <citation type="journal article" date="2021" name="Cell">
        <title>Tracing the genetic footprints of vertebrate landing in non-teleost ray-finned fishes.</title>
        <authorList>
            <person name="Bi X."/>
            <person name="Wang K."/>
            <person name="Yang L."/>
            <person name="Pan H."/>
            <person name="Jiang H."/>
            <person name="Wei Q."/>
            <person name="Fang M."/>
            <person name="Yu H."/>
            <person name="Zhu C."/>
            <person name="Cai Y."/>
            <person name="He Y."/>
            <person name="Gan X."/>
            <person name="Zeng H."/>
            <person name="Yu D."/>
            <person name="Zhu Y."/>
            <person name="Jiang H."/>
            <person name="Qiu Q."/>
            <person name="Yang H."/>
            <person name="Zhang Y.E."/>
            <person name="Wang W."/>
            <person name="Zhu M."/>
            <person name="He S."/>
            <person name="Zhang G."/>
        </authorList>
    </citation>
    <scope>NUCLEOTIDE SEQUENCE [LARGE SCALE GENOMIC DNA]</scope>
    <source>
        <strain evidence="4">Bchr_013</strain>
    </source>
</reference>
<dbReference type="GO" id="GO:0051015">
    <property type="term" value="F:actin filament binding"/>
    <property type="evidence" value="ECO:0007669"/>
    <property type="project" value="TreeGrafter"/>
</dbReference>
<dbReference type="GO" id="GO:0005737">
    <property type="term" value="C:cytoplasm"/>
    <property type="evidence" value="ECO:0007669"/>
    <property type="project" value="UniProtKB-SubCell"/>
</dbReference>
<dbReference type="GO" id="GO:0005096">
    <property type="term" value="F:GTPase activator activity"/>
    <property type="evidence" value="ECO:0007669"/>
    <property type="project" value="InterPro"/>
</dbReference>